<comment type="caution">
    <text evidence="1">The sequence shown here is derived from an EMBL/GenBank/DDBJ whole genome shotgun (WGS) entry which is preliminary data.</text>
</comment>
<proteinExistence type="predicted"/>
<dbReference type="Proteomes" id="UP000214603">
    <property type="component" value="Unassembled WGS sequence"/>
</dbReference>
<dbReference type="AlphaFoldDB" id="A0A225M1E9"/>
<keyword evidence="2" id="KW-1185">Reference proteome</keyword>
<evidence type="ECO:0000313" key="1">
    <source>
        <dbReference type="EMBL" id="OWT53391.1"/>
    </source>
</evidence>
<name>A0A225M1E9_9BURK</name>
<gene>
    <name evidence="1" type="ORF">CEY11_24875</name>
</gene>
<organism evidence="1 2">
    <name type="scientific">Candidimonas nitroreducens</name>
    <dbReference type="NCBI Taxonomy" id="683354"/>
    <lineage>
        <taxon>Bacteria</taxon>
        <taxon>Pseudomonadati</taxon>
        <taxon>Pseudomonadota</taxon>
        <taxon>Betaproteobacteria</taxon>
        <taxon>Burkholderiales</taxon>
        <taxon>Alcaligenaceae</taxon>
        <taxon>Candidimonas</taxon>
    </lineage>
</organism>
<evidence type="ECO:0000313" key="2">
    <source>
        <dbReference type="Proteomes" id="UP000214603"/>
    </source>
</evidence>
<dbReference type="EMBL" id="NJIH01000023">
    <property type="protein sequence ID" value="OWT53391.1"/>
    <property type="molecule type" value="Genomic_DNA"/>
</dbReference>
<protein>
    <submittedName>
        <fullName evidence="1">Uncharacterized protein</fullName>
    </submittedName>
</protein>
<accession>A0A225M1E9</accession>
<reference evidence="2" key="1">
    <citation type="submission" date="2017-06" db="EMBL/GenBank/DDBJ databases">
        <title>Herbaspirillum phytohormonus sp. nov., isolated from the root nodule of Robinia pseudoacacia in lead-zinc mine.</title>
        <authorList>
            <person name="Fan M."/>
            <person name="Lin Y."/>
        </authorList>
    </citation>
    <scope>NUCLEOTIDE SEQUENCE [LARGE SCALE GENOMIC DNA]</scope>
    <source>
        <strain evidence="2">SC-089</strain>
    </source>
</reference>
<sequence>MLFRVPTALHRAMRIVAEDNPYPYGSLQSLVSMTISKYFDKRPGNPRLMPYPEPKGGPSIQVSVLIDPDLSKRVHMISILTGTPIRHIVTGAILDNLKDSPSIKDLHLGEMVEPPVLDGKLPK</sequence>